<keyword evidence="8" id="KW-0472">Membrane</keyword>
<accession>A0A5B0MFZ3</accession>
<dbReference type="PANTHER" id="PTHR31586">
    <property type="entry name" value="CYTOCHROME C OXIDASE PROTEIN 20"/>
    <property type="match status" value="1"/>
</dbReference>
<dbReference type="EMBL" id="VDEP01000471">
    <property type="protein sequence ID" value="KAA1076117.1"/>
    <property type="molecule type" value="Genomic_DNA"/>
</dbReference>
<evidence type="ECO:0000256" key="3">
    <source>
        <dbReference type="ARBA" id="ARBA00017689"/>
    </source>
</evidence>
<evidence type="ECO:0000256" key="9">
    <source>
        <dbReference type="SAM" id="MobiDB-lite"/>
    </source>
</evidence>
<keyword evidence="7" id="KW-0496">Mitochondrion</keyword>
<evidence type="ECO:0000256" key="8">
    <source>
        <dbReference type="ARBA" id="ARBA00023136"/>
    </source>
</evidence>
<protein>
    <recommendedName>
        <fullName evidence="3">Cytochrome c oxidase assembly protein COX20, mitochondrial</fullName>
    </recommendedName>
</protein>
<organism evidence="10 11">
    <name type="scientific">Puccinia graminis f. sp. tritici</name>
    <dbReference type="NCBI Taxonomy" id="56615"/>
    <lineage>
        <taxon>Eukaryota</taxon>
        <taxon>Fungi</taxon>
        <taxon>Dikarya</taxon>
        <taxon>Basidiomycota</taxon>
        <taxon>Pucciniomycotina</taxon>
        <taxon>Pucciniomycetes</taxon>
        <taxon>Pucciniales</taxon>
        <taxon>Pucciniaceae</taxon>
        <taxon>Puccinia</taxon>
    </lineage>
</organism>
<proteinExistence type="inferred from homology"/>
<evidence type="ECO:0000256" key="7">
    <source>
        <dbReference type="ARBA" id="ARBA00023128"/>
    </source>
</evidence>
<dbReference type="AlphaFoldDB" id="A0A5B0MFZ3"/>
<comment type="similarity">
    <text evidence="2">Belongs to the COX20 family.</text>
</comment>
<gene>
    <name evidence="10" type="ORF">PGTUg99_035972</name>
</gene>
<dbReference type="Proteomes" id="UP000325313">
    <property type="component" value="Unassembled WGS sequence"/>
</dbReference>
<evidence type="ECO:0000256" key="6">
    <source>
        <dbReference type="ARBA" id="ARBA00022989"/>
    </source>
</evidence>
<dbReference type="GO" id="GO:0033617">
    <property type="term" value="P:mitochondrial respiratory chain complex IV assembly"/>
    <property type="evidence" value="ECO:0007669"/>
    <property type="project" value="InterPro"/>
</dbReference>
<feature type="compositionally biased region" description="Basic and acidic residues" evidence="9">
    <location>
        <begin position="77"/>
        <end position="88"/>
    </location>
</feature>
<dbReference type="GO" id="GO:0005743">
    <property type="term" value="C:mitochondrial inner membrane"/>
    <property type="evidence" value="ECO:0007669"/>
    <property type="project" value="UniProtKB-SubCell"/>
</dbReference>
<dbReference type="InterPro" id="IPR022533">
    <property type="entry name" value="Cox20"/>
</dbReference>
<feature type="region of interest" description="Disordered" evidence="9">
    <location>
        <begin position="77"/>
        <end position="102"/>
    </location>
</feature>
<keyword evidence="4" id="KW-0812">Transmembrane</keyword>
<evidence type="ECO:0000256" key="2">
    <source>
        <dbReference type="ARBA" id="ARBA00009575"/>
    </source>
</evidence>
<evidence type="ECO:0000256" key="1">
    <source>
        <dbReference type="ARBA" id="ARBA00004273"/>
    </source>
</evidence>
<reference evidence="10 11" key="1">
    <citation type="submission" date="2019-05" db="EMBL/GenBank/DDBJ databases">
        <title>Emergence of the Ug99 lineage of the wheat stem rust pathogen through somatic hybridization.</title>
        <authorList>
            <person name="Li F."/>
            <person name="Upadhyaya N.M."/>
            <person name="Sperschneider J."/>
            <person name="Matny O."/>
            <person name="Nguyen-Phuc H."/>
            <person name="Mago R."/>
            <person name="Raley C."/>
            <person name="Miller M.E."/>
            <person name="Silverstein K.A.T."/>
            <person name="Henningsen E."/>
            <person name="Hirsch C.D."/>
            <person name="Visser B."/>
            <person name="Pretorius Z.A."/>
            <person name="Steffenson B.J."/>
            <person name="Schwessinger B."/>
            <person name="Dodds P.N."/>
            <person name="Figueroa M."/>
        </authorList>
    </citation>
    <scope>NUCLEOTIDE SEQUENCE [LARGE SCALE GENOMIC DNA]</scope>
    <source>
        <strain evidence="10 11">Ug99</strain>
    </source>
</reference>
<sequence>MFGMAGGTCIGGLRFISTRRGWSSANWGVYSFVFLSSISYYQLSQKRQTEVEQIQQVVTKMNQVKASPKLTANLASEGERLTEAKSETTGDQNLNKKKSWLW</sequence>
<keyword evidence="6" id="KW-1133">Transmembrane helix</keyword>
<dbReference type="PANTHER" id="PTHR31586:SF1">
    <property type="entry name" value="CYTOCHROME C OXIDASE ASSEMBLY PROTEIN COX20, MITOCHONDRIAL"/>
    <property type="match status" value="1"/>
</dbReference>
<evidence type="ECO:0000313" key="11">
    <source>
        <dbReference type="Proteomes" id="UP000325313"/>
    </source>
</evidence>
<comment type="subcellular location">
    <subcellularLocation>
        <location evidence="1">Mitochondrion inner membrane</location>
    </subcellularLocation>
</comment>
<evidence type="ECO:0000256" key="5">
    <source>
        <dbReference type="ARBA" id="ARBA00022792"/>
    </source>
</evidence>
<name>A0A5B0MFZ3_PUCGR</name>
<keyword evidence="5" id="KW-0999">Mitochondrion inner membrane</keyword>
<evidence type="ECO:0000313" key="10">
    <source>
        <dbReference type="EMBL" id="KAA1076117.1"/>
    </source>
</evidence>
<comment type="caution">
    <text evidence="10">The sequence shown here is derived from an EMBL/GenBank/DDBJ whole genome shotgun (WGS) entry which is preliminary data.</text>
</comment>
<evidence type="ECO:0000256" key="4">
    <source>
        <dbReference type="ARBA" id="ARBA00022692"/>
    </source>
</evidence>
<dbReference type="Pfam" id="PF12597">
    <property type="entry name" value="Cox20"/>
    <property type="match status" value="1"/>
</dbReference>